<gene>
    <name evidence="1" type="ORF">UFOVP436_214</name>
    <name evidence="2" type="ORF">UFOVP784_214</name>
</gene>
<name>A0A6J5NVE4_9CAUD</name>
<evidence type="ECO:0000313" key="2">
    <source>
        <dbReference type="EMBL" id="CAB4162983.1"/>
    </source>
</evidence>
<reference evidence="2" key="1">
    <citation type="submission" date="2020-04" db="EMBL/GenBank/DDBJ databases">
        <authorList>
            <person name="Chiriac C."/>
            <person name="Salcher M."/>
            <person name="Ghai R."/>
            <person name="Kavagutti S V."/>
        </authorList>
    </citation>
    <scope>NUCLEOTIDE SEQUENCE</scope>
</reference>
<dbReference type="EMBL" id="LR796737">
    <property type="protein sequence ID" value="CAB4162983.1"/>
    <property type="molecule type" value="Genomic_DNA"/>
</dbReference>
<sequence>MNTTITYEEFVNKVDKLHEQVKENWRYGQTYFNVLSSVKPSLAELVRSTIYDPFHKEQVSEQTEKLLKDKWNV</sequence>
<organism evidence="2">
    <name type="scientific">uncultured Caudovirales phage</name>
    <dbReference type="NCBI Taxonomy" id="2100421"/>
    <lineage>
        <taxon>Viruses</taxon>
        <taxon>Duplodnaviria</taxon>
        <taxon>Heunggongvirae</taxon>
        <taxon>Uroviricota</taxon>
        <taxon>Caudoviricetes</taxon>
        <taxon>Peduoviridae</taxon>
        <taxon>Maltschvirus</taxon>
        <taxon>Maltschvirus maltsch</taxon>
    </lineage>
</organism>
<protein>
    <submittedName>
        <fullName evidence="2">Uncharacterized protein</fullName>
    </submittedName>
</protein>
<accession>A0A6J5NVE4</accession>
<proteinExistence type="predicted"/>
<dbReference type="EMBL" id="LR796418">
    <property type="protein sequence ID" value="CAB4143709.1"/>
    <property type="molecule type" value="Genomic_DNA"/>
</dbReference>
<evidence type="ECO:0000313" key="1">
    <source>
        <dbReference type="EMBL" id="CAB4143709.1"/>
    </source>
</evidence>